<evidence type="ECO:0000313" key="10">
    <source>
        <dbReference type="Proteomes" id="UP000428333"/>
    </source>
</evidence>
<keyword evidence="7" id="KW-0443">Lipid metabolism</keyword>
<dbReference type="InterPro" id="IPR013819">
    <property type="entry name" value="LipOase_C"/>
</dbReference>
<comment type="pathway">
    <text evidence="7">Lipid metabolism; oxylipin biosynthesis.</text>
</comment>
<evidence type="ECO:0000259" key="8">
    <source>
        <dbReference type="PROSITE" id="PS51393"/>
    </source>
</evidence>
<dbReference type="GO" id="GO:0034440">
    <property type="term" value="P:lipid oxidation"/>
    <property type="evidence" value="ECO:0007669"/>
    <property type="project" value="InterPro"/>
</dbReference>
<keyword evidence="2 6" id="KW-0479">Metal-binding</keyword>
<dbReference type="PANTHER" id="PTHR11771">
    <property type="entry name" value="LIPOXYGENASE"/>
    <property type="match status" value="1"/>
</dbReference>
<dbReference type="PROSITE" id="PS00711">
    <property type="entry name" value="LIPOXYGENASE_1"/>
    <property type="match status" value="1"/>
</dbReference>
<dbReference type="InterPro" id="IPR020834">
    <property type="entry name" value="LipOase_CS"/>
</dbReference>
<comment type="caution">
    <text evidence="9">The sequence shown here is derived from an EMBL/GenBank/DDBJ whole genome shotgun (WGS) entry which is preliminary data.</text>
</comment>
<dbReference type="EC" id="1.13.11.-" evidence="7"/>
<evidence type="ECO:0000256" key="7">
    <source>
        <dbReference type="RuleBase" id="RU003975"/>
    </source>
</evidence>
<dbReference type="InterPro" id="IPR020833">
    <property type="entry name" value="LipOase_Fe_BS"/>
</dbReference>
<evidence type="ECO:0000256" key="6">
    <source>
        <dbReference type="RuleBase" id="RU003974"/>
    </source>
</evidence>
<keyword evidence="5 6" id="KW-0408">Iron</keyword>
<gene>
    <name evidence="9" type="ORF">C3L33_05812</name>
</gene>
<dbReference type="PRINTS" id="PR00468">
    <property type="entry name" value="PLTLPOXGNASE"/>
</dbReference>
<evidence type="ECO:0000256" key="5">
    <source>
        <dbReference type="ARBA" id="ARBA00023004"/>
    </source>
</evidence>
<dbReference type="GO" id="GO:0031408">
    <property type="term" value="P:oxylipin biosynthetic process"/>
    <property type="evidence" value="ECO:0007669"/>
    <property type="project" value="UniProtKB-UniRule"/>
</dbReference>
<dbReference type="InterPro" id="IPR036226">
    <property type="entry name" value="LipOase_C_sf"/>
</dbReference>
<evidence type="ECO:0000256" key="1">
    <source>
        <dbReference type="ARBA" id="ARBA00001962"/>
    </source>
</evidence>
<sequence>MKSHVQLSSHTTQTLIPFHKPFVYASGATFPLPSLKPAWRQIQINKLIKSKSFPGSIKAIATSDEKSTKVKAVVAVKVIAGGLLSGLGVTGGLDKITDLFGKSLLLELVSAELDPRGRDDVQSYLPSQTPNGLRRLREKELAILRGNGQGERKSSDRIFDYDVYNDLGDPDSSTDLKRPVLDPMSESRSSNVYVPRDEAFSTVKSETNFLGSGMRNSLDRLLLEWPLKSKLDPKEWPLKSKLDPKVYGNPDSLITEEIVESEIKGFMTLQEALKRKKIFILDYHDLLLPYVKKVREVKGTTLYGSRTLFFLTDEGTLRPLAIELTRPPMDGKPQWRDVFTPTWNATGCWLWRLAKAHVLAHDSGYHQLVSHWLRTHCATEPYIIAANRQLSVIHPIFRLMHPHFRYTMEINALAREALINANGIIEASFSPAKYSVELSSAAYDLQWRFDHQALPTDLINSNKSQTSIGPLLRKLVNQWVDSLGYLLSPSL</sequence>
<feature type="domain" description="Lipoxygenase" evidence="8">
    <location>
        <begin position="123"/>
        <end position="491"/>
    </location>
</feature>
<dbReference type="Gene3D" id="4.10.375.10">
    <property type="entry name" value="Lipoxygenase-1, Domain 2"/>
    <property type="match status" value="1"/>
</dbReference>
<dbReference type="SUPFAM" id="SSF48484">
    <property type="entry name" value="Lipoxigenase"/>
    <property type="match status" value="1"/>
</dbReference>
<evidence type="ECO:0000313" key="9">
    <source>
        <dbReference type="EMBL" id="KAE9462251.1"/>
    </source>
</evidence>
<dbReference type="GO" id="GO:0016165">
    <property type="term" value="F:linoleate 13S-lipoxygenase activity"/>
    <property type="evidence" value="ECO:0007669"/>
    <property type="project" value="UniProtKB-ARBA"/>
</dbReference>
<dbReference type="Pfam" id="PF00305">
    <property type="entry name" value="Lipoxygenase"/>
    <property type="match status" value="2"/>
</dbReference>
<organism evidence="9 10">
    <name type="scientific">Rhododendron williamsianum</name>
    <dbReference type="NCBI Taxonomy" id="262921"/>
    <lineage>
        <taxon>Eukaryota</taxon>
        <taxon>Viridiplantae</taxon>
        <taxon>Streptophyta</taxon>
        <taxon>Embryophyta</taxon>
        <taxon>Tracheophyta</taxon>
        <taxon>Spermatophyta</taxon>
        <taxon>Magnoliopsida</taxon>
        <taxon>eudicotyledons</taxon>
        <taxon>Gunneridae</taxon>
        <taxon>Pentapetalae</taxon>
        <taxon>asterids</taxon>
        <taxon>Ericales</taxon>
        <taxon>Ericaceae</taxon>
        <taxon>Ericoideae</taxon>
        <taxon>Rhodoreae</taxon>
        <taxon>Rhododendron</taxon>
    </lineage>
</organism>
<evidence type="ECO:0000256" key="4">
    <source>
        <dbReference type="ARBA" id="ARBA00023002"/>
    </source>
</evidence>
<keyword evidence="10" id="KW-1185">Reference proteome</keyword>
<dbReference type="InterPro" id="IPR001246">
    <property type="entry name" value="LipOase_plant"/>
</dbReference>
<name>A0A6A4M0T2_9ERIC</name>
<dbReference type="PROSITE" id="PS00081">
    <property type="entry name" value="LIPOXYGENASE_2"/>
    <property type="match status" value="1"/>
</dbReference>
<dbReference type="GO" id="GO:0046872">
    <property type="term" value="F:metal ion binding"/>
    <property type="evidence" value="ECO:0007669"/>
    <property type="project" value="UniProtKB-UniRule"/>
</dbReference>
<dbReference type="PRINTS" id="PR00087">
    <property type="entry name" value="LIPOXYGENASE"/>
</dbReference>
<evidence type="ECO:0000256" key="2">
    <source>
        <dbReference type="ARBA" id="ARBA00022723"/>
    </source>
</evidence>
<dbReference type="EMBL" id="QEFC01000909">
    <property type="protein sequence ID" value="KAE9462251.1"/>
    <property type="molecule type" value="Genomic_DNA"/>
</dbReference>
<dbReference type="AlphaFoldDB" id="A0A6A4M0T2"/>
<dbReference type="FunFam" id="3.10.450.60:FF:000005">
    <property type="entry name" value="Lipoxygenase"/>
    <property type="match status" value="1"/>
</dbReference>
<dbReference type="Gene3D" id="1.20.245.10">
    <property type="entry name" value="Lipoxygenase-1, Domain 5"/>
    <property type="match status" value="1"/>
</dbReference>
<dbReference type="UniPathway" id="UPA00382"/>
<dbReference type="GO" id="GO:0006633">
    <property type="term" value="P:fatty acid biosynthetic process"/>
    <property type="evidence" value="ECO:0007669"/>
    <property type="project" value="UniProtKB-KW"/>
</dbReference>
<dbReference type="Proteomes" id="UP000428333">
    <property type="component" value="Linkage Group LG04"/>
</dbReference>
<keyword evidence="3 6" id="KW-0223">Dioxygenase</keyword>
<comment type="cofactor">
    <cofactor evidence="1 6">
        <name>Fe cation</name>
        <dbReference type="ChEBI" id="CHEBI:24875"/>
    </cofactor>
</comment>
<dbReference type="OrthoDB" id="407298at2759"/>
<accession>A0A6A4M0T2</accession>
<dbReference type="Gene3D" id="3.10.450.60">
    <property type="match status" value="1"/>
</dbReference>
<dbReference type="InterPro" id="IPR000907">
    <property type="entry name" value="LipOase"/>
</dbReference>
<dbReference type="PROSITE" id="PS51393">
    <property type="entry name" value="LIPOXYGENASE_3"/>
    <property type="match status" value="1"/>
</dbReference>
<protein>
    <recommendedName>
        <fullName evidence="7">Lipoxygenase</fullName>
        <ecNumber evidence="7">1.13.11.-</ecNumber>
    </recommendedName>
</protein>
<proteinExistence type="inferred from homology"/>
<keyword evidence="7" id="KW-0925">Oxylipin biosynthesis</keyword>
<keyword evidence="7" id="KW-0275">Fatty acid biosynthesis</keyword>
<evidence type="ECO:0000256" key="3">
    <source>
        <dbReference type="ARBA" id="ARBA00022964"/>
    </source>
</evidence>
<comment type="similarity">
    <text evidence="6">Belongs to the lipoxygenase family.</text>
</comment>
<comment type="function">
    <text evidence="7">Plant lipoxygenase may be involved in a number of diverse aspects of plant physiology including growth and development, pest resistance, and senescence or responses to wounding.</text>
</comment>
<keyword evidence="7" id="KW-0444">Lipid biosynthesis</keyword>
<feature type="non-terminal residue" evidence="9">
    <location>
        <position position="1"/>
    </location>
</feature>
<keyword evidence="4 6" id="KW-0560">Oxidoreductase</keyword>
<reference evidence="9 10" key="1">
    <citation type="journal article" date="2019" name="Genome Biol. Evol.">
        <title>The Rhododendron genome and chromosomal organization provide insight into shared whole-genome duplications across the heath family (Ericaceae).</title>
        <authorList>
            <person name="Soza V.L."/>
            <person name="Lindsley D."/>
            <person name="Waalkes A."/>
            <person name="Ramage E."/>
            <person name="Patwardhan R.P."/>
            <person name="Burton J.N."/>
            <person name="Adey A."/>
            <person name="Kumar A."/>
            <person name="Qiu R."/>
            <person name="Shendure J."/>
            <person name="Hall B."/>
        </authorList>
    </citation>
    <scope>NUCLEOTIDE SEQUENCE [LARGE SCALE GENOMIC DNA]</scope>
    <source>
        <strain evidence="9">RSF 1966-606</strain>
    </source>
</reference>
<keyword evidence="7" id="KW-0276">Fatty acid metabolism</keyword>